<sequence>MANSCILLGDLKAGRCTNTVVVHLLRFWEAEKCSLMTSLQLLVSASKAGRCTETVVVRLVWFREARNVNKNGDLMGVDMVLVQYANVYIYDVSEYVVFVAFDGSVANMTNVTAERTQGVEDSDERSLPEYYDERPPQPNFEESGSGNNPGDGMPGAGTVTTKPSLGVSKATPEASVGMDMHPGLLKEVFLRLQLDLLNIFHVA</sequence>
<evidence type="ECO:0000313" key="3">
    <source>
        <dbReference type="Proteomes" id="UP000712281"/>
    </source>
</evidence>
<protein>
    <submittedName>
        <fullName evidence="2">Uncharacterized protein</fullName>
    </submittedName>
</protein>
<gene>
    <name evidence="2" type="ORF">F2Q68_00030498</name>
</gene>
<feature type="region of interest" description="Disordered" evidence="1">
    <location>
        <begin position="115"/>
        <end position="170"/>
    </location>
</feature>
<evidence type="ECO:0000313" key="2">
    <source>
        <dbReference type="EMBL" id="KAF2540802.1"/>
    </source>
</evidence>
<dbReference type="AlphaFoldDB" id="A0A8S9GBY9"/>
<name>A0A8S9GBY9_BRACR</name>
<dbReference type="Proteomes" id="UP000712281">
    <property type="component" value="Unassembled WGS sequence"/>
</dbReference>
<organism evidence="2 3">
    <name type="scientific">Brassica cretica</name>
    <name type="common">Mustard</name>
    <dbReference type="NCBI Taxonomy" id="69181"/>
    <lineage>
        <taxon>Eukaryota</taxon>
        <taxon>Viridiplantae</taxon>
        <taxon>Streptophyta</taxon>
        <taxon>Embryophyta</taxon>
        <taxon>Tracheophyta</taxon>
        <taxon>Spermatophyta</taxon>
        <taxon>Magnoliopsida</taxon>
        <taxon>eudicotyledons</taxon>
        <taxon>Gunneridae</taxon>
        <taxon>Pentapetalae</taxon>
        <taxon>rosids</taxon>
        <taxon>malvids</taxon>
        <taxon>Brassicales</taxon>
        <taxon>Brassicaceae</taxon>
        <taxon>Brassiceae</taxon>
        <taxon>Brassica</taxon>
    </lineage>
</organism>
<proteinExistence type="predicted"/>
<reference evidence="2" key="1">
    <citation type="submission" date="2019-12" db="EMBL/GenBank/DDBJ databases">
        <title>Genome sequencing and annotation of Brassica cretica.</title>
        <authorList>
            <person name="Studholme D.J."/>
            <person name="Sarris P.F."/>
        </authorList>
    </citation>
    <scope>NUCLEOTIDE SEQUENCE</scope>
    <source>
        <strain evidence="2">PFS-001/15</strain>
        <tissue evidence="2">Leaf</tissue>
    </source>
</reference>
<evidence type="ECO:0000256" key="1">
    <source>
        <dbReference type="SAM" id="MobiDB-lite"/>
    </source>
</evidence>
<feature type="compositionally biased region" description="Basic and acidic residues" evidence="1">
    <location>
        <begin position="124"/>
        <end position="135"/>
    </location>
</feature>
<comment type="caution">
    <text evidence="2">The sequence shown here is derived from an EMBL/GenBank/DDBJ whole genome shotgun (WGS) entry which is preliminary data.</text>
</comment>
<accession>A0A8S9GBY9</accession>
<dbReference type="EMBL" id="QGKW02002005">
    <property type="protein sequence ID" value="KAF2540802.1"/>
    <property type="molecule type" value="Genomic_DNA"/>
</dbReference>